<feature type="compositionally biased region" description="Low complexity" evidence="1">
    <location>
        <begin position="17"/>
        <end position="27"/>
    </location>
</feature>
<organism evidence="2 3">
    <name type="scientific">Quercus rubra</name>
    <name type="common">Northern red oak</name>
    <name type="synonym">Quercus borealis</name>
    <dbReference type="NCBI Taxonomy" id="3512"/>
    <lineage>
        <taxon>Eukaryota</taxon>
        <taxon>Viridiplantae</taxon>
        <taxon>Streptophyta</taxon>
        <taxon>Embryophyta</taxon>
        <taxon>Tracheophyta</taxon>
        <taxon>Spermatophyta</taxon>
        <taxon>Magnoliopsida</taxon>
        <taxon>eudicotyledons</taxon>
        <taxon>Gunneridae</taxon>
        <taxon>Pentapetalae</taxon>
        <taxon>rosids</taxon>
        <taxon>fabids</taxon>
        <taxon>Fagales</taxon>
        <taxon>Fagaceae</taxon>
        <taxon>Quercus</taxon>
    </lineage>
</organism>
<dbReference type="EMBL" id="JAXUIC010000007">
    <property type="protein sequence ID" value="KAK4582912.1"/>
    <property type="molecule type" value="Genomic_DNA"/>
</dbReference>
<keyword evidence="3" id="KW-1185">Reference proteome</keyword>
<evidence type="ECO:0000313" key="3">
    <source>
        <dbReference type="Proteomes" id="UP001324115"/>
    </source>
</evidence>
<reference evidence="2 3" key="1">
    <citation type="journal article" date="2023" name="G3 (Bethesda)">
        <title>A haplotype-resolved chromosome-scale genome for Quercus rubra L. provides insights into the genetics of adaptive traits for red oak species.</title>
        <authorList>
            <person name="Kapoor B."/>
            <person name="Jenkins J."/>
            <person name="Schmutz J."/>
            <person name="Zhebentyayeva T."/>
            <person name="Kuelheim C."/>
            <person name="Coggeshall M."/>
            <person name="Heim C."/>
            <person name="Lasky J.R."/>
            <person name="Leites L."/>
            <person name="Islam-Faridi N."/>
            <person name="Romero-Severson J."/>
            <person name="DeLeo V.L."/>
            <person name="Lucas S.M."/>
            <person name="Lazic D."/>
            <person name="Gailing O."/>
            <person name="Carlson J."/>
            <person name="Staton M."/>
        </authorList>
    </citation>
    <scope>NUCLEOTIDE SEQUENCE [LARGE SCALE GENOMIC DNA]</scope>
    <source>
        <strain evidence="2">Pseudo-F2</strain>
    </source>
</reference>
<accession>A0AAN7IQH2</accession>
<evidence type="ECO:0000313" key="2">
    <source>
        <dbReference type="EMBL" id="KAK4582912.1"/>
    </source>
</evidence>
<dbReference type="Proteomes" id="UP001324115">
    <property type="component" value="Unassembled WGS sequence"/>
</dbReference>
<proteinExistence type="predicted"/>
<name>A0AAN7IQH2_QUERU</name>
<comment type="caution">
    <text evidence="2">The sequence shown here is derived from an EMBL/GenBank/DDBJ whole genome shotgun (WGS) entry which is preliminary data.</text>
</comment>
<sequence>MEALEDEFHDLVLNQATTTASSSSCSSKGGTHTIVSIDE</sequence>
<gene>
    <name evidence="2" type="ORF">RGQ29_025897</name>
</gene>
<feature type="region of interest" description="Disordered" evidence="1">
    <location>
        <begin position="17"/>
        <end position="39"/>
    </location>
</feature>
<protein>
    <submittedName>
        <fullName evidence="2">Uncharacterized protein</fullName>
    </submittedName>
</protein>
<feature type="compositionally biased region" description="Polar residues" evidence="1">
    <location>
        <begin position="28"/>
        <end position="39"/>
    </location>
</feature>
<evidence type="ECO:0000256" key="1">
    <source>
        <dbReference type="SAM" id="MobiDB-lite"/>
    </source>
</evidence>
<dbReference type="AlphaFoldDB" id="A0AAN7IQH2"/>